<dbReference type="AlphaFoldDB" id="A0A7K1V1G3"/>
<dbReference type="Proteomes" id="UP000466794">
    <property type="component" value="Unassembled WGS sequence"/>
</dbReference>
<dbReference type="RefSeq" id="WP_157390028.1">
    <property type="nucleotide sequence ID" value="NZ_WRPP01000005.1"/>
</dbReference>
<keyword evidence="3" id="KW-1185">Reference proteome</keyword>
<comment type="caution">
    <text evidence="2">The sequence shown here is derived from an EMBL/GenBank/DDBJ whole genome shotgun (WGS) entry which is preliminary data.</text>
</comment>
<evidence type="ECO:0000313" key="2">
    <source>
        <dbReference type="EMBL" id="MVU80371.1"/>
    </source>
</evidence>
<accession>A0A7K1V1G3</accession>
<keyword evidence="1" id="KW-0812">Transmembrane</keyword>
<dbReference type="GO" id="GO:0140359">
    <property type="term" value="F:ABC-type transporter activity"/>
    <property type="evidence" value="ECO:0007669"/>
    <property type="project" value="InterPro"/>
</dbReference>
<evidence type="ECO:0000313" key="3">
    <source>
        <dbReference type="Proteomes" id="UP000466794"/>
    </source>
</evidence>
<feature type="transmembrane region" description="Helical" evidence="1">
    <location>
        <begin position="250"/>
        <end position="269"/>
    </location>
</feature>
<keyword evidence="1" id="KW-0472">Membrane</keyword>
<reference evidence="2 3" key="1">
    <citation type="submission" date="2019-12" db="EMBL/GenBank/DDBJ databases">
        <title>Nocardia sp. nov. ET3-3 isolated from soil.</title>
        <authorList>
            <person name="Kanchanasin P."/>
            <person name="Tanasupawat S."/>
            <person name="Yuki M."/>
            <person name="Kudo T."/>
        </authorList>
    </citation>
    <scope>NUCLEOTIDE SEQUENCE [LARGE SCALE GENOMIC DNA]</scope>
    <source>
        <strain evidence="2 3">ET3-3</strain>
    </source>
</reference>
<dbReference type="Pfam" id="PF12679">
    <property type="entry name" value="ABC2_membrane_2"/>
    <property type="match status" value="1"/>
</dbReference>
<feature type="transmembrane region" description="Helical" evidence="1">
    <location>
        <begin position="84"/>
        <end position="105"/>
    </location>
</feature>
<sequence length="278" mass="29032">MTTVTATMPNTAADKAIQAEVIIKTLRDSRRSLLGWTLGITAAATAYAGFYPQIAKNGAAQTQNLPESLREALRMNDITSAPGYLGSTVFGLIVPLLTMFFGAALGARVTAADEETGTLDLLLAHPLTRTSLIAQRFAALVLAATGVSAILWLAMLAVRGGADLTAVTPARFAAQCAQVALLTIIFGALATGIGAVAGRRGAVFALTAVVGVAAYGTHTFAAQLGLGWAAYLSPFHYYIGGEPLRNGFQWADLAILAAVSMALVVGGTYRFNRRDLRN</sequence>
<feature type="transmembrane region" description="Helical" evidence="1">
    <location>
        <begin position="172"/>
        <end position="196"/>
    </location>
</feature>
<dbReference type="GO" id="GO:0005886">
    <property type="term" value="C:plasma membrane"/>
    <property type="evidence" value="ECO:0007669"/>
    <property type="project" value="UniProtKB-SubCell"/>
</dbReference>
<keyword evidence="1" id="KW-1133">Transmembrane helix</keyword>
<protein>
    <submittedName>
        <fullName evidence="2">ABC transporter permease subunit</fullName>
    </submittedName>
</protein>
<dbReference type="PANTHER" id="PTHR43471:SF12">
    <property type="entry name" value="HYPOTHETICAL MEMBRANE PROTEIN, CONSERVED"/>
    <property type="match status" value="1"/>
</dbReference>
<feature type="transmembrane region" description="Helical" evidence="1">
    <location>
        <begin position="203"/>
        <end position="230"/>
    </location>
</feature>
<gene>
    <name evidence="2" type="ORF">GPX89_24370</name>
</gene>
<dbReference type="PANTHER" id="PTHR43471">
    <property type="entry name" value="ABC TRANSPORTER PERMEASE"/>
    <property type="match status" value="1"/>
</dbReference>
<organism evidence="2 3">
    <name type="scientific">Nocardia terrae</name>
    <dbReference type="NCBI Taxonomy" id="2675851"/>
    <lineage>
        <taxon>Bacteria</taxon>
        <taxon>Bacillati</taxon>
        <taxon>Actinomycetota</taxon>
        <taxon>Actinomycetes</taxon>
        <taxon>Mycobacteriales</taxon>
        <taxon>Nocardiaceae</taxon>
        <taxon>Nocardia</taxon>
    </lineage>
</organism>
<feature type="transmembrane region" description="Helical" evidence="1">
    <location>
        <begin position="33"/>
        <end position="51"/>
    </location>
</feature>
<dbReference type="EMBL" id="WRPP01000005">
    <property type="protein sequence ID" value="MVU80371.1"/>
    <property type="molecule type" value="Genomic_DNA"/>
</dbReference>
<name>A0A7K1V1G3_9NOCA</name>
<feature type="transmembrane region" description="Helical" evidence="1">
    <location>
        <begin position="137"/>
        <end position="160"/>
    </location>
</feature>
<proteinExistence type="predicted"/>
<evidence type="ECO:0000256" key="1">
    <source>
        <dbReference type="SAM" id="Phobius"/>
    </source>
</evidence>